<dbReference type="STRING" id="319236.BST91_12060"/>
<keyword evidence="2" id="KW-1185">Reference proteome</keyword>
<evidence type="ECO:0000313" key="2">
    <source>
        <dbReference type="Proteomes" id="UP000029221"/>
    </source>
</evidence>
<gene>
    <name evidence="1" type="ORF">JCM19294_2522</name>
</gene>
<proteinExistence type="predicted"/>
<evidence type="ECO:0008006" key="3">
    <source>
        <dbReference type="Google" id="ProtNLM"/>
    </source>
</evidence>
<dbReference type="RefSeq" id="WP_042276435.1">
    <property type="nucleotide sequence ID" value="NZ_BBML01000001.1"/>
</dbReference>
<dbReference type="NCBIfam" id="NF033205">
    <property type="entry name" value="IPExxxVDY"/>
    <property type="match status" value="1"/>
</dbReference>
<reference evidence="1" key="1">
    <citation type="journal article" date="2014" name="Genome Announc.">
        <title>Draft Genome Sequences of Marine Flavobacterium Nonlabens Strains NR17, NR24, NR27, NR32, NR33, and Ara13.</title>
        <authorList>
            <person name="Nakanishi M."/>
            <person name="Meirelles P."/>
            <person name="Suzuki R."/>
            <person name="Takatani N."/>
            <person name="Mino S."/>
            <person name="Suda W."/>
            <person name="Oshima K."/>
            <person name="Hattori M."/>
            <person name="Ohkuma M."/>
            <person name="Hosokawa M."/>
            <person name="Miyashita K."/>
            <person name="Thompson F.L."/>
            <person name="Niwa A."/>
            <person name="Sawabe T."/>
            <person name="Sawabe T."/>
        </authorList>
    </citation>
    <scope>NUCLEOTIDE SEQUENCE [LARGE SCALE GENOMIC DNA]</scope>
    <source>
        <strain evidence="1">JCM 19294</strain>
    </source>
</reference>
<dbReference type="InterPro" id="IPR047690">
    <property type="entry name" value="IPExxxVDY_fam"/>
</dbReference>
<name>A0A090PY83_9FLAO</name>
<accession>A0A090PY83</accession>
<sequence>MATFKLSDWEEEEDVSLIGIHSSLPAYRVAYYINKHSDHCFERKQTDHELFTDRIIATFPVYKDYDEKLQTQLYLVANRFKGVLKGVSGTGLFETIDEEEITVTLLKEYHKVDFILKIEQNNMSYPVQKLINDLNKAQSFTSCYLLDYFKLKNKDYLIFE</sequence>
<comment type="caution">
    <text evidence="1">The sequence shown here is derived from an EMBL/GenBank/DDBJ whole genome shotgun (WGS) entry which is preliminary data.</text>
</comment>
<dbReference type="Proteomes" id="UP000029221">
    <property type="component" value="Unassembled WGS sequence"/>
</dbReference>
<evidence type="ECO:0000313" key="1">
    <source>
        <dbReference type="EMBL" id="GAK95740.1"/>
    </source>
</evidence>
<dbReference type="eggNOG" id="ENOG5030W9R">
    <property type="taxonomic scope" value="Bacteria"/>
</dbReference>
<dbReference type="AlphaFoldDB" id="A0A090PY83"/>
<dbReference type="EMBL" id="BBML01000001">
    <property type="protein sequence ID" value="GAK95740.1"/>
    <property type="molecule type" value="Genomic_DNA"/>
</dbReference>
<organism evidence="1 2">
    <name type="scientific">Nonlabens tegetincola</name>
    <dbReference type="NCBI Taxonomy" id="323273"/>
    <lineage>
        <taxon>Bacteria</taxon>
        <taxon>Pseudomonadati</taxon>
        <taxon>Bacteroidota</taxon>
        <taxon>Flavobacteriia</taxon>
        <taxon>Flavobacteriales</taxon>
        <taxon>Flavobacteriaceae</taxon>
        <taxon>Nonlabens</taxon>
    </lineage>
</organism>
<protein>
    <recommendedName>
        <fullName evidence="3">IPExxxVDY family protein</fullName>
    </recommendedName>
</protein>